<comment type="caution">
    <text evidence="6">The sequence shown here is derived from an EMBL/GenBank/DDBJ whole genome shotgun (WGS) entry which is preliminary data.</text>
</comment>
<feature type="signal peptide" evidence="5">
    <location>
        <begin position="1"/>
        <end position="22"/>
    </location>
</feature>
<dbReference type="EMBL" id="JANEYG010000012">
    <property type="protein sequence ID" value="KAJ8921059.1"/>
    <property type="molecule type" value="Genomic_DNA"/>
</dbReference>
<dbReference type="Pfam" id="PF13855">
    <property type="entry name" value="LRR_8"/>
    <property type="match status" value="2"/>
</dbReference>
<protein>
    <submittedName>
        <fullName evidence="6">Uncharacterized protein</fullName>
    </submittedName>
</protein>
<feature type="compositionally biased region" description="Low complexity" evidence="3">
    <location>
        <begin position="771"/>
        <end position="783"/>
    </location>
</feature>
<name>A0AAV8W403_9CUCU</name>
<dbReference type="PROSITE" id="PS51450">
    <property type="entry name" value="LRR"/>
    <property type="match status" value="1"/>
</dbReference>
<feature type="region of interest" description="Disordered" evidence="3">
    <location>
        <begin position="462"/>
        <end position="489"/>
    </location>
</feature>
<dbReference type="InterPro" id="IPR001611">
    <property type="entry name" value="Leu-rich_rpt"/>
</dbReference>
<dbReference type="InterPro" id="IPR003591">
    <property type="entry name" value="Leu-rich_rpt_typical-subtyp"/>
</dbReference>
<keyword evidence="4" id="KW-0472">Membrane</keyword>
<evidence type="ECO:0000313" key="7">
    <source>
        <dbReference type="Proteomes" id="UP001159042"/>
    </source>
</evidence>
<dbReference type="PANTHER" id="PTHR24366">
    <property type="entry name" value="IG(IMMUNOGLOBULIN) AND LRR(LEUCINE RICH REPEAT) DOMAINS"/>
    <property type="match status" value="1"/>
</dbReference>
<evidence type="ECO:0000256" key="1">
    <source>
        <dbReference type="ARBA" id="ARBA00022614"/>
    </source>
</evidence>
<feature type="compositionally biased region" description="Polar residues" evidence="3">
    <location>
        <begin position="802"/>
        <end position="812"/>
    </location>
</feature>
<dbReference type="InterPro" id="IPR032675">
    <property type="entry name" value="LRR_dom_sf"/>
</dbReference>
<keyword evidence="1" id="KW-0433">Leucine-rich repeat</keyword>
<dbReference type="Gene3D" id="3.80.10.10">
    <property type="entry name" value="Ribonuclease Inhibitor"/>
    <property type="match status" value="2"/>
</dbReference>
<dbReference type="SMART" id="SM00364">
    <property type="entry name" value="LRR_BAC"/>
    <property type="match status" value="4"/>
</dbReference>
<dbReference type="Proteomes" id="UP001159042">
    <property type="component" value="Unassembled WGS sequence"/>
</dbReference>
<accession>A0AAV8W403</accession>
<evidence type="ECO:0000256" key="3">
    <source>
        <dbReference type="SAM" id="MobiDB-lite"/>
    </source>
</evidence>
<dbReference type="SUPFAM" id="SSF52058">
    <property type="entry name" value="L domain-like"/>
    <property type="match status" value="1"/>
</dbReference>
<feature type="transmembrane region" description="Helical" evidence="4">
    <location>
        <begin position="597"/>
        <end position="619"/>
    </location>
</feature>
<dbReference type="SMART" id="SM00369">
    <property type="entry name" value="LRR_TYP"/>
    <property type="match status" value="7"/>
</dbReference>
<feature type="region of interest" description="Disordered" evidence="3">
    <location>
        <begin position="752"/>
        <end position="812"/>
    </location>
</feature>
<keyword evidence="2" id="KW-0677">Repeat</keyword>
<evidence type="ECO:0000256" key="5">
    <source>
        <dbReference type="SAM" id="SignalP"/>
    </source>
</evidence>
<dbReference type="PANTHER" id="PTHR24366:SF168">
    <property type="entry name" value="GH22922P-RELATED"/>
    <property type="match status" value="1"/>
</dbReference>
<feature type="compositionally biased region" description="Basic residues" evidence="3">
    <location>
        <begin position="784"/>
        <end position="799"/>
    </location>
</feature>
<reference evidence="6 7" key="1">
    <citation type="journal article" date="2023" name="Insect Mol. Biol.">
        <title>Genome sequencing provides insights into the evolution of gene families encoding plant cell wall-degrading enzymes in longhorned beetles.</title>
        <authorList>
            <person name="Shin N.R."/>
            <person name="Okamura Y."/>
            <person name="Kirsch R."/>
            <person name="Pauchet Y."/>
        </authorList>
    </citation>
    <scope>NUCLEOTIDE SEQUENCE [LARGE SCALE GENOMIC DNA]</scope>
    <source>
        <strain evidence="6">EAD_L_NR</strain>
    </source>
</reference>
<keyword evidence="4" id="KW-1133">Transmembrane helix</keyword>
<feature type="region of interest" description="Disordered" evidence="3">
    <location>
        <begin position="679"/>
        <end position="728"/>
    </location>
</feature>
<evidence type="ECO:0000313" key="6">
    <source>
        <dbReference type="EMBL" id="KAJ8921059.1"/>
    </source>
</evidence>
<evidence type="ECO:0000256" key="4">
    <source>
        <dbReference type="SAM" id="Phobius"/>
    </source>
</evidence>
<keyword evidence="5" id="KW-0732">Signal</keyword>
<feature type="compositionally biased region" description="Polar residues" evidence="3">
    <location>
        <begin position="753"/>
        <end position="763"/>
    </location>
</feature>
<dbReference type="AlphaFoldDB" id="A0AAV8W403"/>
<feature type="chain" id="PRO_5043395552" evidence="5">
    <location>
        <begin position="23"/>
        <end position="843"/>
    </location>
</feature>
<feature type="compositionally biased region" description="Polar residues" evidence="3">
    <location>
        <begin position="719"/>
        <end position="728"/>
    </location>
</feature>
<organism evidence="6 7">
    <name type="scientific">Exocentrus adspersus</name>
    <dbReference type="NCBI Taxonomy" id="1586481"/>
    <lineage>
        <taxon>Eukaryota</taxon>
        <taxon>Metazoa</taxon>
        <taxon>Ecdysozoa</taxon>
        <taxon>Arthropoda</taxon>
        <taxon>Hexapoda</taxon>
        <taxon>Insecta</taxon>
        <taxon>Pterygota</taxon>
        <taxon>Neoptera</taxon>
        <taxon>Endopterygota</taxon>
        <taxon>Coleoptera</taxon>
        <taxon>Polyphaga</taxon>
        <taxon>Cucujiformia</taxon>
        <taxon>Chrysomeloidea</taxon>
        <taxon>Cerambycidae</taxon>
        <taxon>Lamiinae</taxon>
        <taxon>Acanthocinini</taxon>
        <taxon>Exocentrus</taxon>
    </lineage>
</organism>
<keyword evidence="4" id="KW-0812">Transmembrane</keyword>
<gene>
    <name evidence="6" type="ORF">NQ315_015855</name>
</gene>
<evidence type="ECO:0000256" key="2">
    <source>
        <dbReference type="ARBA" id="ARBA00022737"/>
    </source>
</evidence>
<proteinExistence type="predicted"/>
<sequence>MTDLSLLTLLLAAATLISTASSQCPWQREVVELQSACLCSYNLGHELSVQCDMVDWSKLLAALNKYAATTPLDLLYVNNSTIGELKDNALSKLKVQNVQLSGCKIKKVGGDAFKNQEQSLKNLNLQDNDLSEVPVQSLKRLKSLQLLDISHNRISTVPAGAFETLKKLATLKLSDNNVTLDDEALRGLEGCLKNLNLKGTKQHEIPKAIRGMKTLAFLDMSQNSLRELPGKNGLEAFEGLESLTALNLERNLIQTLKENAFEGISKSLSSLSLLNNLLPDFPTAAMNTLSELRVLDIGFNLLTELPTDAFKGNPSITLLALDGNPLTTIPFDALSHLNHTLRGLSLGGRFLHCDCRLAWVINWIRNGDLQTGGFYSIQPEELSCSEQNVTATTTTASTTKPESKPEGVGVATVVSADLDDLVAANPQIVTNSTSVTKTSTIATSITSSTTAKVATTTSKSTTAKTKAKTTPAWKSNQRPSMVLGYPTRNKNDEEGKVIVKNAFRQDNSVIIQWGSETATIVGFRVVYRLFGDKSFKQGPPLDASEREFKIKNVPAQECIIVCVVSLAEVNVTPESVPYGQCREVRTVSSASSNMDKITIAASAAICGTIVVAVIVFIAASRRRSRKLHELHQQKLGIKHGIPIAGLPVNCCTGLPSSPGEPLSSLATLNAYNTSKDWDQVSGYSSQSQRPRMYTVDQPPSLEEMRSHFGGKSKTRSVADGQSQHSFSNHSGRYLTATAFPNNLLASRQDLRQSRQSLAMQSDRMSTRMAPHHAAPAQSAASSTRRSRPRSRSRDHHRPSSRYSTAGSTHTLNNYCDNSDNWTDHDMDIYMARNPTTRNGLVPL</sequence>
<keyword evidence="7" id="KW-1185">Reference proteome</keyword>